<dbReference type="Proteomes" id="UP000663570">
    <property type="component" value="Chromosome"/>
</dbReference>
<dbReference type="EMBL" id="CP071060">
    <property type="protein sequence ID" value="QSI76642.1"/>
    <property type="molecule type" value="Genomic_DNA"/>
</dbReference>
<evidence type="ECO:0000256" key="1">
    <source>
        <dbReference type="SAM" id="SignalP"/>
    </source>
</evidence>
<protein>
    <submittedName>
        <fullName evidence="2">Uncharacterized protein</fullName>
    </submittedName>
</protein>
<evidence type="ECO:0000313" key="3">
    <source>
        <dbReference type="Proteomes" id="UP000663570"/>
    </source>
</evidence>
<organism evidence="2 3">
    <name type="scientific">Niveibacterium microcysteis</name>
    <dbReference type="NCBI Taxonomy" id="2811415"/>
    <lineage>
        <taxon>Bacteria</taxon>
        <taxon>Pseudomonadati</taxon>
        <taxon>Pseudomonadota</taxon>
        <taxon>Betaproteobacteria</taxon>
        <taxon>Rhodocyclales</taxon>
        <taxon>Rhodocyclaceae</taxon>
        <taxon>Niveibacterium</taxon>
    </lineage>
</organism>
<accession>A0ABX7M4H3</accession>
<reference evidence="2 3" key="1">
    <citation type="submission" date="2021-02" db="EMBL/GenBank/DDBJ databases">
        <title>Niveibacterium changnyeongensis HC41.</title>
        <authorList>
            <person name="Kang M."/>
        </authorList>
    </citation>
    <scope>NUCLEOTIDE SEQUENCE [LARGE SCALE GENOMIC DNA]</scope>
    <source>
        <strain evidence="2 3">HC41</strain>
    </source>
</reference>
<gene>
    <name evidence="2" type="ORF">JY500_19625</name>
</gene>
<keyword evidence="1" id="KW-0732">Signal</keyword>
<keyword evidence="3" id="KW-1185">Reference proteome</keyword>
<proteinExistence type="predicted"/>
<evidence type="ECO:0000313" key="2">
    <source>
        <dbReference type="EMBL" id="QSI76642.1"/>
    </source>
</evidence>
<feature type="signal peptide" evidence="1">
    <location>
        <begin position="1"/>
        <end position="19"/>
    </location>
</feature>
<sequence length="176" mass="19611">MRLPRRRFFLLAIAMPCHAASLCAPNESVVFSCAARAKMVSICSSGGTSTRYRFGTTKKVELSHPDQNASIDTTFRGSYSYGPGFSSYVTFERGGFRYYTYSNYGDDVLSETGTRMANAFEEAGVVVFDGEQPIRHIKCTKVAVRLSEASFKKFGFVIEDGEAFYEAWRASDGFIR</sequence>
<dbReference type="RefSeq" id="WP_206254284.1">
    <property type="nucleotide sequence ID" value="NZ_CP071060.1"/>
</dbReference>
<feature type="chain" id="PRO_5045580536" evidence="1">
    <location>
        <begin position="20"/>
        <end position="176"/>
    </location>
</feature>
<name>A0ABX7M4H3_9RHOO</name>